<dbReference type="Pfam" id="PF08323">
    <property type="entry name" value="Glyco_transf_5"/>
    <property type="match status" value="1"/>
</dbReference>
<dbReference type="NCBIfam" id="NF001905">
    <property type="entry name" value="PRK00654.2-4"/>
    <property type="match status" value="1"/>
</dbReference>
<accession>A0A4V1IKH4</accession>
<evidence type="ECO:0000256" key="2">
    <source>
        <dbReference type="ARBA" id="ARBA00002764"/>
    </source>
</evidence>
<evidence type="ECO:0000256" key="1">
    <source>
        <dbReference type="ARBA" id="ARBA00001478"/>
    </source>
</evidence>
<evidence type="ECO:0000313" key="15">
    <source>
        <dbReference type="EMBL" id="QCW84915.1"/>
    </source>
</evidence>
<feature type="compositionally biased region" description="Low complexity" evidence="12">
    <location>
        <begin position="19"/>
        <end position="36"/>
    </location>
</feature>
<feature type="compositionally biased region" description="Basic and acidic residues" evidence="12">
    <location>
        <begin position="1"/>
        <end position="11"/>
    </location>
</feature>
<feature type="region of interest" description="Disordered" evidence="12">
    <location>
        <begin position="1"/>
        <end position="199"/>
    </location>
</feature>
<dbReference type="PANTHER" id="PTHR46083">
    <property type="match status" value="1"/>
</dbReference>
<evidence type="ECO:0000256" key="11">
    <source>
        <dbReference type="HAMAP-Rule" id="MF_00484"/>
    </source>
</evidence>
<dbReference type="AlphaFoldDB" id="A0A4V1IKH4"/>
<organism evidence="15 16">
    <name type="scientific">Methylotuvimicrobium buryatense</name>
    <name type="common">Methylomicrobium buryatense</name>
    <dbReference type="NCBI Taxonomy" id="95641"/>
    <lineage>
        <taxon>Bacteria</taxon>
        <taxon>Pseudomonadati</taxon>
        <taxon>Pseudomonadota</taxon>
        <taxon>Gammaproteobacteria</taxon>
        <taxon>Methylococcales</taxon>
        <taxon>Methylococcaceae</taxon>
        <taxon>Methylotuvimicrobium</taxon>
    </lineage>
</organism>
<dbReference type="CDD" id="cd03791">
    <property type="entry name" value="GT5_Glycogen_synthase_DULL1-like"/>
    <property type="match status" value="1"/>
</dbReference>
<dbReference type="FunFam" id="3.40.50.2000:FF:000260">
    <property type="entry name" value="Starch synthase, chloroplastic/amyloplastic"/>
    <property type="match status" value="1"/>
</dbReference>
<comment type="similarity">
    <text evidence="4 11">Belongs to the glycosyltransferase 1 family. Bacterial/plant glycogen synthase subfamily.</text>
</comment>
<comment type="function">
    <text evidence="2 11">Synthesizes alpha-1,4-glucan chains using ADP-glucose.</text>
</comment>
<keyword evidence="7 11" id="KW-0328">Glycosyltransferase</keyword>
<feature type="compositionally biased region" description="Low complexity" evidence="12">
    <location>
        <begin position="143"/>
        <end position="154"/>
    </location>
</feature>
<keyword evidence="9 11" id="KW-0320">Glycogen biosynthesis</keyword>
<dbReference type="InterPro" id="IPR011835">
    <property type="entry name" value="GS/SS"/>
</dbReference>
<dbReference type="UniPathway" id="UPA00164"/>
<evidence type="ECO:0000256" key="9">
    <source>
        <dbReference type="ARBA" id="ARBA00023056"/>
    </source>
</evidence>
<feature type="domain" description="Starch synthase catalytic" evidence="14">
    <location>
        <begin position="280"/>
        <end position="520"/>
    </location>
</feature>
<dbReference type="InterPro" id="IPR013534">
    <property type="entry name" value="Starch_synth_cat_dom"/>
</dbReference>
<evidence type="ECO:0000256" key="3">
    <source>
        <dbReference type="ARBA" id="ARBA00004964"/>
    </source>
</evidence>
<dbReference type="InterPro" id="IPR001296">
    <property type="entry name" value="Glyco_trans_1"/>
</dbReference>
<proteinExistence type="inferred from homology"/>
<dbReference type="GO" id="GO:0005978">
    <property type="term" value="P:glycogen biosynthetic process"/>
    <property type="evidence" value="ECO:0007669"/>
    <property type="project" value="UniProtKB-UniRule"/>
</dbReference>
<dbReference type="NCBIfam" id="TIGR02095">
    <property type="entry name" value="glgA"/>
    <property type="match status" value="1"/>
</dbReference>
<evidence type="ECO:0000256" key="4">
    <source>
        <dbReference type="ARBA" id="ARBA00010281"/>
    </source>
</evidence>
<keyword evidence="8 11" id="KW-0808">Transferase</keyword>
<dbReference type="PANTHER" id="PTHR46083:SF1">
    <property type="entry name" value="GLYCOGEN SYNTHASE 2-RELATED"/>
    <property type="match status" value="1"/>
</dbReference>
<evidence type="ECO:0000256" key="5">
    <source>
        <dbReference type="ARBA" id="ARBA00012588"/>
    </source>
</evidence>
<evidence type="ECO:0000256" key="7">
    <source>
        <dbReference type="ARBA" id="ARBA00022676"/>
    </source>
</evidence>
<dbReference type="EC" id="2.4.1.21" evidence="5 11"/>
<evidence type="ECO:0000259" key="14">
    <source>
        <dbReference type="Pfam" id="PF08323"/>
    </source>
</evidence>
<evidence type="ECO:0000256" key="8">
    <source>
        <dbReference type="ARBA" id="ARBA00022679"/>
    </source>
</evidence>
<reference evidence="16" key="1">
    <citation type="journal article" date="2019" name="J. Bacteriol.">
        <title>A Mutagenic Screen Identifies a TonB-Dependent Receptor Required for the Lanthanide Metal Switch in the Type I Methanotroph 'Methylotuvimicrobium buryatense' 5GB1C.</title>
        <authorList>
            <person name="Groom J.D."/>
            <person name="Ford S.M."/>
            <person name="Pesesky M.W."/>
            <person name="Lidstrom M.E."/>
        </authorList>
    </citation>
    <scope>NUCLEOTIDE SEQUENCE [LARGE SCALE GENOMIC DNA]</scope>
    <source>
        <strain evidence="16">5GB1C</strain>
    </source>
</reference>
<comment type="catalytic activity">
    <reaction evidence="1 11">
        <text>[(1-&gt;4)-alpha-D-glucosyl](n) + ADP-alpha-D-glucose = [(1-&gt;4)-alpha-D-glucosyl](n+1) + ADP + H(+)</text>
        <dbReference type="Rhea" id="RHEA:18189"/>
        <dbReference type="Rhea" id="RHEA-COMP:9584"/>
        <dbReference type="Rhea" id="RHEA-COMP:9587"/>
        <dbReference type="ChEBI" id="CHEBI:15378"/>
        <dbReference type="ChEBI" id="CHEBI:15444"/>
        <dbReference type="ChEBI" id="CHEBI:57498"/>
        <dbReference type="ChEBI" id="CHEBI:456216"/>
        <dbReference type="EC" id="2.4.1.21"/>
    </reaction>
</comment>
<feature type="binding site" evidence="11">
    <location>
        <position position="292"/>
    </location>
    <ligand>
        <name>ADP-alpha-D-glucose</name>
        <dbReference type="ChEBI" id="CHEBI:57498"/>
    </ligand>
</feature>
<dbReference type="KEGG" id="mbur:EQU24_18630"/>
<name>A0A4V1IKH4_METBY</name>
<dbReference type="Gene3D" id="3.40.50.2000">
    <property type="entry name" value="Glycogen Phosphorylase B"/>
    <property type="match status" value="2"/>
</dbReference>
<evidence type="ECO:0000256" key="6">
    <source>
        <dbReference type="ARBA" id="ARBA00019935"/>
    </source>
</evidence>
<evidence type="ECO:0000256" key="12">
    <source>
        <dbReference type="SAM" id="MobiDB-lite"/>
    </source>
</evidence>
<dbReference type="GO" id="GO:0009011">
    <property type="term" value="F:alpha-1,4-glucan glucosyltransferase (ADP-glucose donor) activity"/>
    <property type="evidence" value="ECO:0007669"/>
    <property type="project" value="UniProtKB-UniRule"/>
</dbReference>
<dbReference type="OrthoDB" id="9808590at2"/>
<dbReference type="HAMAP" id="MF_00484">
    <property type="entry name" value="Glycogen_synth"/>
    <property type="match status" value="1"/>
</dbReference>
<dbReference type="EMBL" id="CP035467">
    <property type="protein sequence ID" value="QCW84915.1"/>
    <property type="molecule type" value="Genomic_DNA"/>
</dbReference>
<comment type="pathway">
    <text evidence="3 11">Glycan biosynthesis; glycogen biosynthesis.</text>
</comment>
<sequence length="768" mass="86161">MEKSILADDAPKPNLSSESKTAPKSKATPKAKAASSEVTSSPKTTITKVAQAEPEKKAAPKVASPVKPPATPKAKAAPKNKFAEKAKTAPNVKTPTQTKDEEKAKAEIEAKDSPKTKSAAEVKPAESDRQIKAAETNAPESTSLSPAPVLPVVPQNETALNIVASKGKATPSQPSAKTVPKQSDSAGETQVKTPSNVDEPLYLEPKTTFITPFPEVAQATSVSPDIPSEKLHRQTDYSKAETIARTPEPSAPEPVADMMSQLEHAPYHDKPGPDYPHMFVVQITPELAPLAKVGGLADVVTGLSRELELRGHSVEIILPKYDCMHYDHIWGLCKTYDDLWVPWYNGHIHCTVWFGFVHGRKCFFIEPHSPENFFNRGTIYGFNDDVLRYAFFCRAALEFLWKSGKHPDVIHCHDWQTALVPVFLYEIYQNLGLWHPRVCFTIHNFKHQGLTGDFLLNATGLHRPEYYFHHDRLLDNRIPHALNLMKGGIVYSNFVTTVSPRYAGETKDGGQGFGLEPTLHTHHYKFGGVVNGIDYDVWNPEIDPHIAAPFAVDRVDNKYLNKRALRDRLLLADNEKPIIAFVGRLDPQKGLDLVRHALFYSLNHRAQFVLLGSSPERDINSYFWELKRHLNDSPDCHIEVGFDEGLAHLIYAGADMIVVPSLFEPCGLTQLISMKYGTVPIVREVGGLADTVFDKDHAHHKALHERNGYVFRDYNNEGLESALSRAIDCYYQFPDHFRELMKNAMRYDYSWKYPGQHYLNIYDYIRNK</sequence>
<feature type="compositionally biased region" description="Polar residues" evidence="12">
    <location>
        <begin position="170"/>
        <end position="196"/>
    </location>
</feature>
<dbReference type="Proteomes" id="UP000305881">
    <property type="component" value="Chromosome"/>
</dbReference>
<feature type="compositionally biased region" description="Basic and acidic residues" evidence="12">
    <location>
        <begin position="98"/>
        <end position="132"/>
    </location>
</feature>
<dbReference type="SUPFAM" id="SSF53756">
    <property type="entry name" value="UDP-Glycosyltransferase/glycogen phosphorylase"/>
    <property type="match status" value="1"/>
</dbReference>
<feature type="compositionally biased region" description="Polar residues" evidence="12">
    <location>
        <begin position="37"/>
        <end position="47"/>
    </location>
</feature>
<dbReference type="Pfam" id="PF00534">
    <property type="entry name" value="Glycos_transf_1"/>
    <property type="match status" value="1"/>
</dbReference>
<keyword evidence="16" id="KW-1185">Reference proteome</keyword>
<gene>
    <name evidence="11 15" type="primary">glgA</name>
    <name evidence="15" type="ORF">EQU24_18630</name>
</gene>
<evidence type="ECO:0000256" key="10">
    <source>
        <dbReference type="ARBA" id="ARBA00031722"/>
    </source>
</evidence>
<feature type="domain" description="Glycosyl transferase family 1" evidence="13">
    <location>
        <begin position="572"/>
        <end position="733"/>
    </location>
</feature>
<dbReference type="GO" id="GO:0004373">
    <property type="term" value="F:alpha-1,4-glucan glucosyltransferase (UDP-glucose donor) activity"/>
    <property type="evidence" value="ECO:0007669"/>
    <property type="project" value="InterPro"/>
</dbReference>
<dbReference type="STRING" id="675511.GCA_000341735_03716"/>
<evidence type="ECO:0000259" key="13">
    <source>
        <dbReference type="Pfam" id="PF00534"/>
    </source>
</evidence>
<protein>
    <recommendedName>
        <fullName evidence="6 11">Glycogen synthase</fullName>
        <ecNumber evidence="5 11">2.4.1.21</ecNumber>
    </recommendedName>
    <alternativeName>
        <fullName evidence="10 11">Starch [bacterial glycogen] synthase</fullName>
    </alternativeName>
</protein>
<evidence type="ECO:0000313" key="16">
    <source>
        <dbReference type="Proteomes" id="UP000305881"/>
    </source>
</evidence>